<gene>
    <name evidence="1" type="ORF">CCAP1982_LOCUS311</name>
</gene>
<name>A0A811TX32_CERCA</name>
<dbReference type="EMBL" id="CAJHJT010000001">
    <property type="protein sequence ID" value="CAD6991384.1"/>
    <property type="molecule type" value="Genomic_DNA"/>
</dbReference>
<sequence>MVSIGSFLLDPSIQPPADQHCGNVRISAWMLRDASYAACLWSARLVHVNLVFSEVLKLLHIGLLKFTAAAFKRIENGLQLVEHKKRNACLL</sequence>
<protein>
    <submittedName>
        <fullName evidence="1">(Mediterranean fruit fly) hypothetical protein</fullName>
    </submittedName>
</protein>
<keyword evidence="2" id="KW-1185">Reference proteome</keyword>
<accession>A0A811TX32</accession>
<proteinExistence type="predicted"/>
<dbReference type="Proteomes" id="UP000606786">
    <property type="component" value="Unassembled WGS sequence"/>
</dbReference>
<dbReference type="AlphaFoldDB" id="A0A811TX32"/>
<evidence type="ECO:0000313" key="1">
    <source>
        <dbReference type="EMBL" id="CAD6991384.1"/>
    </source>
</evidence>
<comment type="caution">
    <text evidence="1">The sequence shown here is derived from an EMBL/GenBank/DDBJ whole genome shotgun (WGS) entry which is preliminary data.</text>
</comment>
<reference evidence="1" key="1">
    <citation type="submission" date="2020-11" db="EMBL/GenBank/DDBJ databases">
        <authorList>
            <person name="Whitehead M."/>
        </authorList>
    </citation>
    <scope>NUCLEOTIDE SEQUENCE</scope>
    <source>
        <strain evidence="1">EGII</strain>
    </source>
</reference>
<organism evidence="1 2">
    <name type="scientific">Ceratitis capitata</name>
    <name type="common">Mediterranean fruit fly</name>
    <name type="synonym">Tephritis capitata</name>
    <dbReference type="NCBI Taxonomy" id="7213"/>
    <lineage>
        <taxon>Eukaryota</taxon>
        <taxon>Metazoa</taxon>
        <taxon>Ecdysozoa</taxon>
        <taxon>Arthropoda</taxon>
        <taxon>Hexapoda</taxon>
        <taxon>Insecta</taxon>
        <taxon>Pterygota</taxon>
        <taxon>Neoptera</taxon>
        <taxon>Endopterygota</taxon>
        <taxon>Diptera</taxon>
        <taxon>Brachycera</taxon>
        <taxon>Muscomorpha</taxon>
        <taxon>Tephritoidea</taxon>
        <taxon>Tephritidae</taxon>
        <taxon>Ceratitis</taxon>
        <taxon>Ceratitis</taxon>
    </lineage>
</organism>
<evidence type="ECO:0000313" key="2">
    <source>
        <dbReference type="Proteomes" id="UP000606786"/>
    </source>
</evidence>